<feature type="non-terminal residue" evidence="2">
    <location>
        <position position="1"/>
    </location>
</feature>
<protein>
    <submittedName>
        <fullName evidence="2">Gag protein</fullName>
    </submittedName>
</protein>
<dbReference type="InterPro" id="IPR045345">
    <property type="entry name" value="Gag_p24_C"/>
</dbReference>
<dbReference type="Gene3D" id="1.10.1200.30">
    <property type="match status" value="1"/>
</dbReference>
<accession>Q3S806</accession>
<sequence>NYKMLALLAFWDIKQGPKDPSELSSIGFFKTLRAEQATQEVKGWMTETLLVQNANPDCKSILRALGPGASLEEMMTACQGVGGPVIKQEFWLRQCAKQQVEMLLYCCREALSGAQGKSLSVSTVAKRAPSQKLSAPRKKAVK</sequence>
<organism evidence="2">
    <name type="scientific">Human immunodeficiency virus type 1</name>
    <name type="common">HIV-1</name>
    <dbReference type="NCBI Taxonomy" id="11676"/>
    <lineage>
        <taxon>Viruses</taxon>
        <taxon>Riboviria</taxon>
        <taxon>Pararnavirae</taxon>
        <taxon>Artverviricota</taxon>
        <taxon>Revtraviricetes</taxon>
        <taxon>Ortervirales</taxon>
        <taxon>Retroviridae</taxon>
        <taxon>Orthoretrovirinae</taxon>
        <taxon>Lentivirus</taxon>
        <taxon>Lentivirus humimdef1</taxon>
    </lineage>
</organism>
<evidence type="ECO:0000313" key="2">
    <source>
        <dbReference type="EMBL" id="AAZ91500.1"/>
    </source>
</evidence>
<evidence type="ECO:0000259" key="1">
    <source>
        <dbReference type="Pfam" id="PF19317"/>
    </source>
</evidence>
<dbReference type="Pfam" id="PF19317">
    <property type="entry name" value="Gag_p24_C"/>
    <property type="match status" value="1"/>
</dbReference>
<dbReference type="SUPFAM" id="SSF47353">
    <property type="entry name" value="Retrovirus capsid dimerization domain-like"/>
    <property type="match status" value="1"/>
</dbReference>
<gene>
    <name evidence="2" type="primary">gag</name>
</gene>
<feature type="non-terminal residue" evidence="2">
    <location>
        <position position="142"/>
    </location>
</feature>
<dbReference type="InterPro" id="IPR008916">
    <property type="entry name" value="Retrov_capsid_C"/>
</dbReference>
<proteinExistence type="predicted"/>
<organismHost>
    <name type="scientific">Homo sapiens</name>
    <name type="common">Human</name>
    <dbReference type="NCBI Taxonomy" id="9606"/>
</organismHost>
<name>Q3S806_HV1</name>
<reference evidence="2" key="1">
    <citation type="submission" date="2005-08" db="EMBL/GenBank/DDBJ databases">
        <title>Genomic Diversity of HIV-1 subtypes in Northern Kenya.</title>
        <authorList>
            <person name="Khamadi S.A."/>
            <person name="Ochieng W."/>
            <person name="Lihana R.W."/>
            <person name="Kiptoo M.K."/>
            <person name="Kinyua J.G."/>
            <person name="Lagat N."/>
            <person name="Muriuki J."/>
            <person name="Mwangi J."/>
            <person name="Pelle R."/>
            <person name="Muigai A."/>
            <person name="Carter J."/>
            <person name="Yamada R."/>
            <person name="Mpoke S."/>
        </authorList>
    </citation>
    <scope>NUCLEOTIDE SEQUENCE</scope>
    <source>
        <strain evidence="2">MYDH0139</strain>
    </source>
</reference>
<feature type="domain" description="Retroviral nucleocapsid Gag protein p24 C-terminal" evidence="1">
    <location>
        <begin position="10"/>
        <end position="77"/>
    </location>
</feature>
<dbReference type="EMBL" id="DQ154974">
    <property type="protein sequence ID" value="AAZ91500.1"/>
    <property type="molecule type" value="Genomic_DNA"/>
</dbReference>